<evidence type="ECO:0000313" key="7">
    <source>
        <dbReference type="Proteomes" id="UP001596108"/>
    </source>
</evidence>
<dbReference type="Gene3D" id="3.50.50.60">
    <property type="entry name" value="FAD/NAD(P)-binding domain"/>
    <property type="match status" value="2"/>
</dbReference>
<accession>A0ABW0QYW4</accession>
<evidence type="ECO:0000256" key="3">
    <source>
        <dbReference type="ARBA" id="ARBA00022630"/>
    </source>
</evidence>
<evidence type="ECO:0000256" key="1">
    <source>
        <dbReference type="ARBA" id="ARBA00001974"/>
    </source>
</evidence>
<keyword evidence="3" id="KW-0285">Flavoprotein</keyword>
<dbReference type="PRINTS" id="PR00469">
    <property type="entry name" value="PNDRDTASEII"/>
</dbReference>
<dbReference type="SUPFAM" id="SSF51905">
    <property type="entry name" value="FAD/NAD(P)-binding domain"/>
    <property type="match status" value="1"/>
</dbReference>
<feature type="domain" description="FAD/NAD(P)-binding" evidence="5">
    <location>
        <begin position="231"/>
        <end position="283"/>
    </location>
</feature>
<dbReference type="InterPro" id="IPR050097">
    <property type="entry name" value="Ferredoxin-NADP_redctase_2"/>
</dbReference>
<proteinExistence type="predicted"/>
<keyword evidence="4" id="KW-0560">Oxidoreductase</keyword>
<feature type="domain" description="FAD/NAD(P)-binding" evidence="5">
    <location>
        <begin position="3"/>
        <end position="143"/>
    </location>
</feature>
<dbReference type="Pfam" id="PF07992">
    <property type="entry name" value="Pyr_redox_2"/>
    <property type="match status" value="2"/>
</dbReference>
<gene>
    <name evidence="6" type="ORF">ACFPQ4_09150</name>
</gene>
<dbReference type="PANTHER" id="PTHR48105">
    <property type="entry name" value="THIOREDOXIN REDUCTASE 1-RELATED-RELATED"/>
    <property type="match status" value="1"/>
</dbReference>
<dbReference type="InterPro" id="IPR023753">
    <property type="entry name" value="FAD/NAD-binding_dom"/>
</dbReference>
<dbReference type="Proteomes" id="UP001596108">
    <property type="component" value="Unassembled WGS sequence"/>
</dbReference>
<comment type="caution">
    <text evidence="6">The sequence shown here is derived from an EMBL/GenBank/DDBJ whole genome shotgun (WGS) entry which is preliminary data.</text>
</comment>
<dbReference type="RefSeq" id="WP_378111508.1">
    <property type="nucleotide sequence ID" value="NZ_JBHSNC010000027.1"/>
</dbReference>
<protein>
    <submittedName>
        <fullName evidence="6">NAD(P)/FAD-dependent oxidoreductase</fullName>
    </submittedName>
</protein>
<dbReference type="PRINTS" id="PR00368">
    <property type="entry name" value="FADPNR"/>
</dbReference>
<evidence type="ECO:0000313" key="6">
    <source>
        <dbReference type="EMBL" id="MFC5529613.1"/>
    </source>
</evidence>
<organism evidence="6 7">
    <name type="scientific">Cohnella yongneupensis</name>
    <dbReference type="NCBI Taxonomy" id="425006"/>
    <lineage>
        <taxon>Bacteria</taxon>
        <taxon>Bacillati</taxon>
        <taxon>Bacillota</taxon>
        <taxon>Bacilli</taxon>
        <taxon>Bacillales</taxon>
        <taxon>Paenibacillaceae</taxon>
        <taxon>Cohnella</taxon>
    </lineage>
</organism>
<evidence type="ECO:0000256" key="4">
    <source>
        <dbReference type="ARBA" id="ARBA00023002"/>
    </source>
</evidence>
<keyword evidence="7" id="KW-1185">Reference proteome</keyword>
<comment type="cofactor">
    <cofactor evidence="1">
        <name>FAD</name>
        <dbReference type="ChEBI" id="CHEBI:57692"/>
    </cofactor>
</comment>
<name>A0ABW0QYW4_9BACL</name>
<evidence type="ECO:0000256" key="2">
    <source>
        <dbReference type="ARBA" id="ARBA00011738"/>
    </source>
</evidence>
<dbReference type="EMBL" id="JBHSNC010000027">
    <property type="protein sequence ID" value="MFC5529613.1"/>
    <property type="molecule type" value="Genomic_DNA"/>
</dbReference>
<reference evidence="7" key="1">
    <citation type="journal article" date="2019" name="Int. J. Syst. Evol. Microbiol.">
        <title>The Global Catalogue of Microorganisms (GCM) 10K type strain sequencing project: providing services to taxonomists for standard genome sequencing and annotation.</title>
        <authorList>
            <consortium name="The Broad Institute Genomics Platform"/>
            <consortium name="The Broad Institute Genome Sequencing Center for Infectious Disease"/>
            <person name="Wu L."/>
            <person name="Ma J."/>
        </authorList>
    </citation>
    <scope>NUCLEOTIDE SEQUENCE [LARGE SCALE GENOMIC DNA]</scope>
    <source>
        <strain evidence="7">CGMCC 1.18578</strain>
    </source>
</reference>
<dbReference type="InterPro" id="IPR036188">
    <property type="entry name" value="FAD/NAD-bd_sf"/>
</dbReference>
<comment type="subunit">
    <text evidence="2">Homodimer.</text>
</comment>
<evidence type="ECO:0000259" key="5">
    <source>
        <dbReference type="Pfam" id="PF07992"/>
    </source>
</evidence>
<sequence length="300" mass="32549">MEFDCAIIGGGPAGLNAALVLGRARRKTILFDNHKPRNAITRVSHGFLTRDGVSPSQFRELAAEELTQYPSIQKEEREIDSISQDGAGFRLVSLSGRALYARKIILATGLIESLPKIDGLANCYGTSIFNCPYCDGWELRDKPLVLLSETSQAYRMAMLLYNWSQDLIVCTNGQDVLTLKQQAALREKGLLVESQPVDFLLADKGRLAAVRFADGSMIRRNGGFVTPVLSQNRPFADILGCKRNENNDMITDAFGRTSVRGVYAAGDTATAAPSQLIIAAAAGSRAAIGVNEDLSEETFA</sequence>